<proteinExistence type="predicted"/>
<evidence type="ECO:0008006" key="4">
    <source>
        <dbReference type="Google" id="ProtNLM"/>
    </source>
</evidence>
<evidence type="ECO:0000313" key="2">
    <source>
        <dbReference type="EMBL" id="KZO91017.1"/>
    </source>
</evidence>
<name>A0A167GXP1_CALVF</name>
<dbReference type="EMBL" id="KV417330">
    <property type="protein sequence ID" value="KZO91017.1"/>
    <property type="molecule type" value="Genomic_DNA"/>
</dbReference>
<organism evidence="2 3">
    <name type="scientific">Calocera viscosa (strain TUFC12733)</name>
    <dbReference type="NCBI Taxonomy" id="1330018"/>
    <lineage>
        <taxon>Eukaryota</taxon>
        <taxon>Fungi</taxon>
        <taxon>Dikarya</taxon>
        <taxon>Basidiomycota</taxon>
        <taxon>Agaricomycotina</taxon>
        <taxon>Dacrymycetes</taxon>
        <taxon>Dacrymycetales</taxon>
        <taxon>Dacrymycetaceae</taxon>
        <taxon>Calocera</taxon>
    </lineage>
</organism>
<feature type="signal peptide" evidence="1">
    <location>
        <begin position="1"/>
        <end position="19"/>
    </location>
</feature>
<dbReference type="Proteomes" id="UP000076738">
    <property type="component" value="Unassembled WGS sequence"/>
</dbReference>
<gene>
    <name evidence="2" type="ORF">CALVIDRAFT_522151</name>
</gene>
<evidence type="ECO:0000313" key="3">
    <source>
        <dbReference type="Proteomes" id="UP000076738"/>
    </source>
</evidence>
<keyword evidence="3" id="KW-1185">Reference proteome</keyword>
<evidence type="ECO:0000256" key="1">
    <source>
        <dbReference type="SAM" id="SignalP"/>
    </source>
</evidence>
<dbReference type="AlphaFoldDB" id="A0A167GXP1"/>
<accession>A0A167GXP1</accession>
<feature type="chain" id="PRO_5007887226" description="Concanavalin A-like lectin/glucanase" evidence="1">
    <location>
        <begin position="20"/>
        <end position="250"/>
    </location>
</feature>
<protein>
    <recommendedName>
        <fullName evidence="4">Concanavalin A-like lectin/glucanase</fullName>
    </recommendedName>
</protein>
<reference evidence="2 3" key="1">
    <citation type="journal article" date="2016" name="Mol. Biol. Evol.">
        <title>Comparative Genomics of Early-Diverging Mushroom-Forming Fungi Provides Insights into the Origins of Lignocellulose Decay Capabilities.</title>
        <authorList>
            <person name="Nagy L.G."/>
            <person name="Riley R."/>
            <person name="Tritt A."/>
            <person name="Adam C."/>
            <person name="Daum C."/>
            <person name="Floudas D."/>
            <person name="Sun H."/>
            <person name="Yadav J.S."/>
            <person name="Pangilinan J."/>
            <person name="Larsson K.H."/>
            <person name="Matsuura K."/>
            <person name="Barry K."/>
            <person name="Labutti K."/>
            <person name="Kuo R."/>
            <person name="Ohm R.A."/>
            <person name="Bhattacharya S.S."/>
            <person name="Shirouzu T."/>
            <person name="Yoshinaga Y."/>
            <person name="Martin F.M."/>
            <person name="Grigoriev I.V."/>
            <person name="Hibbett D.S."/>
        </authorList>
    </citation>
    <scope>NUCLEOTIDE SEQUENCE [LARGE SCALE GENOMIC DNA]</scope>
    <source>
        <strain evidence="2 3">TUFC12733</strain>
    </source>
</reference>
<sequence>MLSLFFFATLALLVRQSHGVSWGLFTPSGNSWIQLVYTIHVPPAPPAGVTTGPWYFWCGLQPSGGGVIQPVLGWMASEPSVTNPTPSFPEVWAINLWALPWNYGQNGVTTFQESEGIWVDQNAQIASSVTWENGAWSQTAQVISGAANGQSISLSTSIDYFEGESSSFDNTNFALCESELDGSQTDLWDFSVTFTDVYFRAASSDGIEALCASATDSDHFGTSPGTATFSGFSMFDDETCHWSSIVLSPS</sequence>
<keyword evidence="1" id="KW-0732">Signal</keyword>